<evidence type="ECO:0000259" key="7">
    <source>
        <dbReference type="Pfam" id="PF00152"/>
    </source>
</evidence>
<dbReference type="GO" id="GO:0005524">
    <property type="term" value="F:ATP binding"/>
    <property type="evidence" value="ECO:0007669"/>
    <property type="project" value="UniProtKB-KW"/>
</dbReference>
<evidence type="ECO:0000256" key="3">
    <source>
        <dbReference type="ARBA" id="ARBA00022840"/>
    </source>
</evidence>
<sequence length="322" mass="34305">MRGPGSSPAVLVCDHSKPLSGLAALGHEAAERLLAFEGKDWVRVADGDVLVIHARERVAGDDSYGGDIGVVDSANNGVSATDSANDSDSDSDSASDSNSDDIRIGGFGGFGITGGSTDLGRLRHAIYHAATKKGLMTHPRENSVLRAVWIYNFPLFTPRSAEDADPGQGGSAGFASTHHPFTAPLAATDLELLRTDPLRAKADHYDLVINGVEVGGGSRRIHVAEVQEFVLREVLRMGDAGVAQFAHLLGALRAGCPPHAGFAIGFDRLLTVLWDLPSVRDVMAFPKNNRGEDPLVASPSRTTAEQQRTYHLFRTETETETE</sequence>
<protein>
    <submittedName>
        <fullName evidence="8">Aspartate--tRNA ligase msd1</fullName>
    </submittedName>
</protein>
<feature type="region of interest" description="Disordered" evidence="6">
    <location>
        <begin position="75"/>
        <end position="100"/>
    </location>
</feature>
<dbReference type="Proteomes" id="UP001320420">
    <property type="component" value="Unassembled WGS sequence"/>
</dbReference>
<evidence type="ECO:0000256" key="4">
    <source>
        <dbReference type="ARBA" id="ARBA00022917"/>
    </source>
</evidence>
<evidence type="ECO:0000256" key="5">
    <source>
        <dbReference type="ARBA" id="ARBA00023146"/>
    </source>
</evidence>
<keyword evidence="5" id="KW-0030">Aminoacyl-tRNA synthetase</keyword>
<dbReference type="PANTHER" id="PTHR22594">
    <property type="entry name" value="ASPARTYL/LYSYL-TRNA SYNTHETASE"/>
    <property type="match status" value="1"/>
</dbReference>
<dbReference type="GO" id="GO:0005739">
    <property type="term" value="C:mitochondrion"/>
    <property type="evidence" value="ECO:0007669"/>
    <property type="project" value="TreeGrafter"/>
</dbReference>
<gene>
    <name evidence="8" type="primary">MSD1_2</name>
    <name evidence="8" type="ORF">SLS62_001102</name>
</gene>
<dbReference type="EMBL" id="JAKJXP020000004">
    <property type="protein sequence ID" value="KAK7757084.1"/>
    <property type="molecule type" value="Genomic_DNA"/>
</dbReference>
<dbReference type="InterPro" id="IPR045864">
    <property type="entry name" value="aa-tRNA-synth_II/BPL/LPL"/>
</dbReference>
<dbReference type="GO" id="GO:0006422">
    <property type="term" value="P:aspartyl-tRNA aminoacylation"/>
    <property type="evidence" value="ECO:0007669"/>
    <property type="project" value="TreeGrafter"/>
</dbReference>
<evidence type="ECO:0000256" key="6">
    <source>
        <dbReference type="SAM" id="MobiDB-lite"/>
    </source>
</evidence>
<dbReference type="AlphaFoldDB" id="A0AAN9YWL1"/>
<dbReference type="PRINTS" id="PR01042">
    <property type="entry name" value="TRNASYNTHASP"/>
</dbReference>
<name>A0AAN9YWL1_9PEZI</name>
<evidence type="ECO:0000256" key="1">
    <source>
        <dbReference type="ARBA" id="ARBA00022598"/>
    </source>
</evidence>
<evidence type="ECO:0000256" key="2">
    <source>
        <dbReference type="ARBA" id="ARBA00022741"/>
    </source>
</evidence>
<organism evidence="8 9">
    <name type="scientific">Diatrype stigma</name>
    <dbReference type="NCBI Taxonomy" id="117547"/>
    <lineage>
        <taxon>Eukaryota</taxon>
        <taxon>Fungi</taxon>
        <taxon>Dikarya</taxon>
        <taxon>Ascomycota</taxon>
        <taxon>Pezizomycotina</taxon>
        <taxon>Sordariomycetes</taxon>
        <taxon>Xylariomycetidae</taxon>
        <taxon>Xylariales</taxon>
        <taxon>Diatrypaceae</taxon>
        <taxon>Diatrype</taxon>
    </lineage>
</organism>
<dbReference type="SUPFAM" id="SSF55681">
    <property type="entry name" value="Class II aaRS and biotin synthetases"/>
    <property type="match status" value="1"/>
</dbReference>
<reference evidence="8 9" key="1">
    <citation type="submission" date="2024-02" db="EMBL/GenBank/DDBJ databases">
        <title>De novo assembly and annotation of 12 fungi associated with fruit tree decline syndrome in Ontario, Canada.</title>
        <authorList>
            <person name="Sulman M."/>
            <person name="Ellouze W."/>
            <person name="Ilyukhin E."/>
        </authorList>
    </citation>
    <scope>NUCLEOTIDE SEQUENCE [LARGE SCALE GENOMIC DNA]</scope>
    <source>
        <strain evidence="8 9">M11/M66-122</strain>
    </source>
</reference>
<evidence type="ECO:0000313" key="8">
    <source>
        <dbReference type="EMBL" id="KAK7757084.1"/>
    </source>
</evidence>
<keyword evidence="9" id="KW-1185">Reference proteome</keyword>
<dbReference type="Pfam" id="PF00152">
    <property type="entry name" value="tRNA-synt_2"/>
    <property type="match status" value="1"/>
</dbReference>
<keyword evidence="3" id="KW-0067">ATP-binding</keyword>
<dbReference type="InterPro" id="IPR002312">
    <property type="entry name" value="Asp/Asn-tRNA-synth_IIb"/>
</dbReference>
<comment type="caution">
    <text evidence="8">The sequence shown here is derived from an EMBL/GenBank/DDBJ whole genome shotgun (WGS) entry which is preliminary data.</text>
</comment>
<keyword evidence="1 8" id="KW-0436">Ligase</keyword>
<accession>A0AAN9YWL1</accession>
<dbReference type="Gene3D" id="3.30.930.10">
    <property type="entry name" value="Bira Bifunctional Protein, Domain 2"/>
    <property type="match status" value="1"/>
</dbReference>
<feature type="domain" description="Aminoacyl-tRNA synthetase class II (D/K/N)" evidence="7">
    <location>
        <begin position="140"/>
        <end position="288"/>
    </location>
</feature>
<keyword evidence="4" id="KW-0648">Protein biosynthesis</keyword>
<dbReference type="PANTHER" id="PTHR22594:SF5">
    <property type="entry name" value="ASPARTATE--TRNA LIGASE, MITOCHONDRIAL"/>
    <property type="match status" value="1"/>
</dbReference>
<dbReference type="GO" id="GO:0004815">
    <property type="term" value="F:aspartate-tRNA ligase activity"/>
    <property type="evidence" value="ECO:0007669"/>
    <property type="project" value="TreeGrafter"/>
</dbReference>
<keyword evidence="2" id="KW-0547">Nucleotide-binding</keyword>
<proteinExistence type="predicted"/>
<evidence type="ECO:0000313" key="9">
    <source>
        <dbReference type="Proteomes" id="UP001320420"/>
    </source>
</evidence>
<dbReference type="InterPro" id="IPR004364">
    <property type="entry name" value="Aa-tRNA-synt_II"/>
</dbReference>